<comment type="caution">
    <text evidence="2">The sequence shown here is derived from an EMBL/GenBank/DDBJ whole genome shotgun (WGS) entry which is preliminary data.</text>
</comment>
<protein>
    <submittedName>
        <fullName evidence="2">Uncharacterized protein DUF4376</fullName>
    </submittedName>
</protein>
<proteinExistence type="predicted"/>
<name>A0A4R7V2S5_9PSED</name>
<dbReference type="Pfam" id="PF14301">
    <property type="entry name" value="DUF4376"/>
    <property type="match status" value="1"/>
</dbReference>
<evidence type="ECO:0000259" key="1">
    <source>
        <dbReference type="Pfam" id="PF14301"/>
    </source>
</evidence>
<accession>A0A4R7V2S5</accession>
<dbReference type="Proteomes" id="UP000295804">
    <property type="component" value="Unassembled WGS sequence"/>
</dbReference>
<dbReference type="InterPro" id="IPR025484">
    <property type="entry name" value="DUF4376"/>
</dbReference>
<reference evidence="2 3" key="1">
    <citation type="submission" date="2019-03" db="EMBL/GenBank/DDBJ databases">
        <title>Genomic analyses of the natural microbiome of Caenorhabditis elegans.</title>
        <authorList>
            <person name="Samuel B."/>
        </authorList>
    </citation>
    <scope>NUCLEOTIDE SEQUENCE [LARGE SCALE GENOMIC DNA]</scope>
    <source>
        <strain evidence="2 3">BIGb0525</strain>
    </source>
</reference>
<dbReference type="EMBL" id="SOCQ01000013">
    <property type="protein sequence ID" value="TDV42877.1"/>
    <property type="molecule type" value="Genomic_DNA"/>
</dbReference>
<feature type="domain" description="DUF4376" evidence="1">
    <location>
        <begin position="19"/>
        <end position="112"/>
    </location>
</feature>
<sequence>MQWTDGVFFERPAAPINHQAKIAAKRFKHETAGILFNALKIETSRDSQAAITAAALSAVINPAYVCTWKTATGPIELTATQLIDLVTQVRTHVQACFDRECQLLAKLATDTYTPDMLDQGWPTAPGT</sequence>
<evidence type="ECO:0000313" key="2">
    <source>
        <dbReference type="EMBL" id="TDV42877.1"/>
    </source>
</evidence>
<gene>
    <name evidence="2" type="ORF">EDF87_1132</name>
</gene>
<dbReference type="AlphaFoldDB" id="A0A4R7V2S5"/>
<evidence type="ECO:0000313" key="3">
    <source>
        <dbReference type="Proteomes" id="UP000295804"/>
    </source>
</evidence>
<dbReference type="RefSeq" id="WP_134176937.1">
    <property type="nucleotide sequence ID" value="NZ_SOCQ01000013.1"/>
</dbReference>
<organism evidence="2 3">
    <name type="scientific">Pseudomonas helmanticensis</name>
    <dbReference type="NCBI Taxonomy" id="1471381"/>
    <lineage>
        <taxon>Bacteria</taxon>
        <taxon>Pseudomonadati</taxon>
        <taxon>Pseudomonadota</taxon>
        <taxon>Gammaproteobacteria</taxon>
        <taxon>Pseudomonadales</taxon>
        <taxon>Pseudomonadaceae</taxon>
        <taxon>Pseudomonas</taxon>
    </lineage>
</organism>